<keyword evidence="17" id="KW-1185">Reference proteome</keyword>
<evidence type="ECO:0000256" key="8">
    <source>
        <dbReference type="ARBA" id="ARBA00022989"/>
    </source>
</evidence>
<evidence type="ECO:0000313" key="16">
    <source>
        <dbReference type="EMBL" id="CEM34063.1"/>
    </source>
</evidence>
<sequence>MPIAAKAIPRPPTLLHGQTDDPRRADVYPAESDSGSSEDLVHLREADRQTKPPPIEQAESLDDVKGELPPALRTIIYSPRQMVHRSAVLTTNDFRDSIKEAIDKGDAEGLENMFMGMKPEHVEITLKSGDWCGHHSAIHYAAGTCRDAEVFETLLQDRRHLLSVKDARGRTPLHVVAEKDELYLVEKFVDWGGSDLLKYQDENGYTALHYAADEGHADVVEWILKLYPQLLKTKNNDGETAFDRALIAAGMVGVVFFSAKVLTVMVGVAGHMVIELLETSSEQLDQLLKPQLMQSRQQDSLSDDLSKLAEWLEAFAAGFCTDTSENDFRESLAGKGKEWLTLLEAAEPLQVVTQANSISFVTYHWQETYKNGSANISPRDVFISRVLSMLMMVTFVLLHIEELKGNDDAKFSCMGQSVWLWSTVMTGIGFILQEISQCIRLGTSYWADSWNYIDSVSSLTIIAFIITHFTGWSDAMKVKAGVLIALLFALRILQTASLHPTVGPQILAVLRMLSDISMFLLLYLYILLVFAAILLFSYNEDHEFFGTYGQATLNFFYVGFGDFDNALNNAIESQDTLGTVLLLIYAVLSSIILLNLLIAIMASTYSAIEATQNAQYQLLRIRVLNEYLTVSQHERHAPPFNLIAVVISVPLRYVSSLMSEQRRQQSTLWRMVFWSSKAVYSTVDAILFAIAFIPAAIYRGLEDFLQAMRRGHYLEALSVVLYPLAPLSILYDSLRGFCTSQESDDTIDGTSRRQSVPLPRSQTSFPKLPSLLLSYERSATRTRREARKTFNGNIHRWIEAADHHNLSFPDVIAALNQLKDQIQKNESVLQDISKRQIRMEERLALSIESGRLGRHLYRRHTTDSHQPMCTRKVHSAQCSSCMSSTAYARSPSTYSANHS</sequence>
<name>A0A0G4GTX1_VITBC</name>
<feature type="transmembrane region" description="Helical" evidence="14">
    <location>
        <begin position="478"/>
        <end position="496"/>
    </location>
</feature>
<dbReference type="PANTHER" id="PTHR10582:SF2">
    <property type="entry name" value="INACTIVE"/>
    <property type="match status" value="1"/>
</dbReference>
<dbReference type="STRING" id="1169540.A0A0G4GTX1"/>
<evidence type="ECO:0000256" key="12">
    <source>
        <dbReference type="PROSITE-ProRule" id="PRU00023"/>
    </source>
</evidence>
<evidence type="ECO:0000256" key="10">
    <source>
        <dbReference type="ARBA" id="ARBA00023136"/>
    </source>
</evidence>
<feature type="region of interest" description="Disordered" evidence="13">
    <location>
        <begin position="742"/>
        <end position="761"/>
    </location>
</feature>
<feature type="domain" description="Ion transport" evidence="15">
    <location>
        <begin position="388"/>
        <end position="612"/>
    </location>
</feature>
<dbReference type="OrthoDB" id="432407at2759"/>
<dbReference type="PANTHER" id="PTHR10582">
    <property type="entry name" value="TRANSIENT RECEPTOR POTENTIAL ION CHANNEL PROTEIN"/>
    <property type="match status" value="1"/>
</dbReference>
<keyword evidence="8 14" id="KW-1133">Transmembrane helix</keyword>
<feature type="transmembrane region" description="Helical" evidence="14">
    <location>
        <begin position="580"/>
        <end position="602"/>
    </location>
</feature>
<dbReference type="InterPro" id="IPR002110">
    <property type="entry name" value="Ankyrin_rpt"/>
</dbReference>
<feature type="compositionally biased region" description="Polar residues" evidence="13">
    <location>
        <begin position="748"/>
        <end position="761"/>
    </location>
</feature>
<organism evidence="16 17">
    <name type="scientific">Vitrella brassicaformis (strain CCMP3155)</name>
    <dbReference type="NCBI Taxonomy" id="1169540"/>
    <lineage>
        <taxon>Eukaryota</taxon>
        <taxon>Sar</taxon>
        <taxon>Alveolata</taxon>
        <taxon>Colpodellida</taxon>
        <taxon>Vitrellaceae</taxon>
        <taxon>Vitrella</taxon>
    </lineage>
</organism>
<dbReference type="Proteomes" id="UP000041254">
    <property type="component" value="Unassembled WGS sequence"/>
</dbReference>
<dbReference type="SUPFAM" id="SSF81324">
    <property type="entry name" value="Voltage-gated potassium channels"/>
    <property type="match status" value="1"/>
</dbReference>
<keyword evidence="4" id="KW-0109">Calcium transport</keyword>
<evidence type="ECO:0000259" key="15">
    <source>
        <dbReference type="Pfam" id="PF00520"/>
    </source>
</evidence>
<feature type="compositionally biased region" description="Basic and acidic residues" evidence="13">
    <location>
        <begin position="39"/>
        <end position="50"/>
    </location>
</feature>
<feature type="region of interest" description="Disordered" evidence="13">
    <location>
        <begin position="1"/>
        <end position="64"/>
    </location>
</feature>
<dbReference type="Gene3D" id="1.25.40.20">
    <property type="entry name" value="Ankyrin repeat-containing domain"/>
    <property type="match status" value="1"/>
</dbReference>
<keyword evidence="9" id="KW-0406">Ion transport</keyword>
<evidence type="ECO:0000256" key="3">
    <source>
        <dbReference type="ARBA" id="ARBA00022475"/>
    </source>
</evidence>
<dbReference type="Pfam" id="PF00520">
    <property type="entry name" value="Ion_trans"/>
    <property type="match status" value="1"/>
</dbReference>
<gene>
    <name evidence="16" type="ORF">Vbra_10292</name>
</gene>
<dbReference type="Gene3D" id="1.10.287.70">
    <property type="match status" value="1"/>
</dbReference>
<dbReference type="VEuPathDB" id="CryptoDB:Vbra_10292"/>
<comment type="subcellular location">
    <subcellularLocation>
        <location evidence="1">Cell membrane</location>
        <topology evidence="1">Multi-pass membrane protein</topology>
    </subcellularLocation>
</comment>
<evidence type="ECO:0000256" key="11">
    <source>
        <dbReference type="ARBA" id="ARBA00023303"/>
    </source>
</evidence>
<dbReference type="Pfam" id="PF12796">
    <property type="entry name" value="Ank_2"/>
    <property type="match status" value="1"/>
</dbReference>
<evidence type="ECO:0000313" key="17">
    <source>
        <dbReference type="Proteomes" id="UP000041254"/>
    </source>
</evidence>
<protein>
    <recommendedName>
        <fullName evidence="15">Ion transport domain-containing protein</fullName>
    </recommendedName>
</protein>
<keyword evidence="10 14" id="KW-0472">Membrane</keyword>
<feature type="transmembrane region" description="Helical" evidence="14">
    <location>
        <begin position="382"/>
        <end position="400"/>
    </location>
</feature>
<evidence type="ECO:0000256" key="1">
    <source>
        <dbReference type="ARBA" id="ARBA00004651"/>
    </source>
</evidence>
<dbReference type="GO" id="GO:0005886">
    <property type="term" value="C:plasma membrane"/>
    <property type="evidence" value="ECO:0007669"/>
    <property type="project" value="UniProtKB-SubCell"/>
</dbReference>
<accession>A0A0G4GTX1</accession>
<proteinExistence type="predicted"/>
<feature type="transmembrane region" description="Helical" evidence="14">
    <location>
        <begin position="516"/>
        <end position="537"/>
    </location>
</feature>
<dbReference type="InterPro" id="IPR036770">
    <property type="entry name" value="Ankyrin_rpt-contain_sf"/>
</dbReference>
<dbReference type="GO" id="GO:0098703">
    <property type="term" value="P:calcium ion import across plasma membrane"/>
    <property type="evidence" value="ECO:0007669"/>
    <property type="project" value="TreeGrafter"/>
</dbReference>
<feature type="transmembrane region" description="Helical" evidence="14">
    <location>
        <begin position="678"/>
        <end position="701"/>
    </location>
</feature>
<evidence type="ECO:0000256" key="2">
    <source>
        <dbReference type="ARBA" id="ARBA00022448"/>
    </source>
</evidence>
<dbReference type="EMBL" id="CDMY01000802">
    <property type="protein sequence ID" value="CEM34063.1"/>
    <property type="molecule type" value="Genomic_DNA"/>
</dbReference>
<evidence type="ECO:0000256" key="7">
    <source>
        <dbReference type="ARBA" id="ARBA00022837"/>
    </source>
</evidence>
<dbReference type="PROSITE" id="PS50088">
    <property type="entry name" value="ANK_REPEAT"/>
    <property type="match status" value="1"/>
</dbReference>
<feature type="repeat" description="ANK" evidence="12">
    <location>
        <begin position="203"/>
        <end position="225"/>
    </location>
</feature>
<dbReference type="GO" id="GO:0005216">
    <property type="term" value="F:monoatomic ion channel activity"/>
    <property type="evidence" value="ECO:0007669"/>
    <property type="project" value="InterPro"/>
</dbReference>
<evidence type="ECO:0000256" key="4">
    <source>
        <dbReference type="ARBA" id="ARBA00022568"/>
    </source>
</evidence>
<dbReference type="InterPro" id="IPR024862">
    <property type="entry name" value="TRPV"/>
</dbReference>
<keyword evidence="3" id="KW-1003">Cell membrane</keyword>
<dbReference type="PROSITE" id="PS50297">
    <property type="entry name" value="ANK_REP_REGION"/>
    <property type="match status" value="1"/>
</dbReference>
<feature type="transmembrane region" description="Helical" evidence="14">
    <location>
        <begin position="412"/>
        <end position="432"/>
    </location>
</feature>
<evidence type="ECO:0000256" key="5">
    <source>
        <dbReference type="ARBA" id="ARBA00022692"/>
    </source>
</evidence>
<evidence type="ECO:0000256" key="9">
    <source>
        <dbReference type="ARBA" id="ARBA00023065"/>
    </source>
</evidence>
<keyword evidence="12" id="KW-0040">ANK repeat</keyword>
<feature type="transmembrane region" description="Helical" evidence="14">
    <location>
        <begin position="452"/>
        <end position="471"/>
    </location>
</feature>
<dbReference type="SUPFAM" id="SSF48403">
    <property type="entry name" value="Ankyrin repeat"/>
    <property type="match status" value="1"/>
</dbReference>
<keyword evidence="11" id="KW-0407">Ion channel</keyword>
<keyword evidence="2" id="KW-0813">Transport</keyword>
<dbReference type="InParanoid" id="A0A0G4GTX1"/>
<evidence type="ECO:0000256" key="14">
    <source>
        <dbReference type="SAM" id="Phobius"/>
    </source>
</evidence>
<keyword evidence="7" id="KW-0106">Calcium</keyword>
<reference evidence="16 17" key="1">
    <citation type="submission" date="2014-11" db="EMBL/GenBank/DDBJ databases">
        <authorList>
            <person name="Zhu J."/>
            <person name="Qi W."/>
            <person name="Song R."/>
        </authorList>
    </citation>
    <scope>NUCLEOTIDE SEQUENCE [LARGE SCALE GENOMIC DNA]</scope>
</reference>
<dbReference type="InterPro" id="IPR005821">
    <property type="entry name" value="Ion_trans_dom"/>
</dbReference>
<keyword evidence="6" id="KW-0677">Repeat</keyword>
<evidence type="ECO:0000256" key="13">
    <source>
        <dbReference type="SAM" id="MobiDB-lite"/>
    </source>
</evidence>
<dbReference type="PhylomeDB" id="A0A0G4GTX1"/>
<evidence type="ECO:0000256" key="6">
    <source>
        <dbReference type="ARBA" id="ARBA00022737"/>
    </source>
</evidence>
<keyword evidence="5 14" id="KW-0812">Transmembrane</keyword>
<dbReference type="AlphaFoldDB" id="A0A0G4GTX1"/>
<dbReference type="SMART" id="SM00248">
    <property type="entry name" value="ANK"/>
    <property type="match status" value="3"/>
</dbReference>